<gene>
    <name evidence="1" type="ORF">BC008_34965</name>
</gene>
<accession>A0A0V7ZXD8</accession>
<sequence>MLLVEKHVIKKHNSYFKEIDNLCFLAKNLYNYANYLIRQSFIFEEKYLNYNAMEKLCQVSGDYKALPAKVAQQILMRLHEAWQGFFSSLASYKDTGGCSSPNEDYSSQINFIVDVIFDYKIYNYLSTHINFSLHKPIGSCIRFIPITPLLFFYFFIKTCCLPELQP</sequence>
<reference evidence="1 2" key="1">
    <citation type="journal article" date="2015" name="Genome Announc.">
        <title>Draft Genome of the Euendolithic (true boring) Cyanobacterium Mastigocoleus testarum strain BC008.</title>
        <authorList>
            <person name="Guida B.S."/>
            <person name="Garcia-Pichel F."/>
        </authorList>
    </citation>
    <scope>NUCLEOTIDE SEQUENCE [LARGE SCALE GENOMIC DNA]</scope>
    <source>
        <strain evidence="1 2">BC008</strain>
    </source>
</reference>
<name>A0A0V7ZXD8_9CYAN</name>
<evidence type="ECO:0008006" key="3">
    <source>
        <dbReference type="Google" id="ProtNLM"/>
    </source>
</evidence>
<dbReference type="AlphaFoldDB" id="A0A0V7ZXD8"/>
<keyword evidence="2" id="KW-1185">Reference proteome</keyword>
<dbReference type="Proteomes" id="UP000053372">
    <property type="component" value="Unassembled WGS sequence"/>
</dbReference>
<proteinExistence type="predicted"/>
<organism evidence="1 2">
    <name type="scientific">Mastigocoleus testarum BC008</name>
    <dbReference type="NCBI Taxonomy" id="371196"/>
    <lineage>
        <taxon>Bacteria</taxon>
        <taxon>Bacillati</taxon>
        <taxon>Cyanobacteriota</taxon>
        <taxon>Cyanophyceae</taxon>
        <taxon>Nostocales</taxon>
        <taxon>Hapalosiphonaceae</taxon>
        <taxon>Mastigocoleus</taxon>
    </lineage>
</organism>
<evidence type="ECO:0000313" key="1">
    <source>
        <dbReference type="EMBL" id="KST69115.1"/>
    </source>
</evidence>
<comment type="caution">
    <text evidence="1">The sequence shown here is derived from an EMBL/GenBank/DDBJ whole genome shotgun (WGS) entry which is preliminary data.</text>
</comment>
<evidence type="ECO:0000313" key="2">
    <source>
        <dbReference type="Proteomes" id="UP000053372"/>
    </source>
</evidence>
<protein>
    <recommendedName>
        <fullName evidence="3">Transposase</fullName>
    </recommendedName>
</protein>
<dbReference type="EMBL" id="LMTZ01000035">
    <property type="protein sequence ID" value="KST69115.1"/>
    <property type="molecule type" value="Genomic_DNA"/>
</dbReference>